<name>A0ABU8DIV3_ERWAP</name>
<gene>
    <name evidence="1" type="ORF">V8N49_17495</name>
</gene>
<reference evidence="1 2" key="1">
    <citation type="submission" date="2024-02" db="EMBL/GenBank/DDBJ databases">
        <title>First report Erwinia aphidicola in onion in Chile.</title>
        <authorList>
            <person name="Valenzuela M."/>
            <person name="Pena M."/>
            <person name="Dutta B."/>
        </authorList>
    </citation>
    <scope>NUCLEOTIDE SEQUENCE [LARGE SCALE GENOMIC DNA]</scope>
    <source>
        <strain evidence="1 2">QCJ3A</strain>
    </source>
</reference>
<evidence type="ECO:0000313" key="1">
    <source>
        <dbReference type="EMBL" id="MEI2683446.1"/>
    </source>
</evidence>
<dbReference type="EMBL" id="JBANEI010000014">
    <property type="protein sequence ID" value="MEI2683446.1"/>
    <property type="molecule type" value="Genomic_DNA"/>
</dbReference>
<sequence length="278" mass="32943">MSGNIEWRKFPPETLQQLLAAVDEDDLVDENISLPDVIDLHGPQKNIQDNYALCLQYWEEGFTREELLDLINKLLNEGHLSEAERLKYKLIRARYKHLRFAQRLYCQHHASSLWFSKTTVFLGKLQDAFRHDDKKNLIFYARILRFYLSPPVWKMVNHSLRQIKLDTEQDFIAYCQGEMHVLNAFIRKPLLSGKEFHTVRKIISQQVSCFDTLRTLNPQNLHLRQVSRYLAAINGLMGDRHDEMVRDSLTGRNAYDSPSRLDDDIRQRLALWLERYPW</sequence>
<organism evidence="1 2">
    <name type="scientific">Erwinia aphidicola</name>
    <dbReference type="NCBI Taxonomy" id="68334"/>
    <lineage>
        <taxon>Bacteria</taxon>
        <taxon>Pseudomonadati</taxon>
        <taxon>Pseudomonadota</taxon>
        <taxon>Gammaproteobacteria</taxon>
        <taxon>Enterobacterales</taxon>
        <taxon>Erwiniaceae</taxon>
        <taxon>Erwinia</taxon>
    </lineage>
</organism>
<dbReference type="Proteomes" id="UP001306592">
    <property type="component" value="Unassembled WGS sequence"/>
</dbReference>
<proteinExistence type="predicted"/>
<evidence type="ECO:0000313" key="2">
    <source>
        <dbReference type="Proteomes" id="UP001306592"/>
    </source>
</evidence>
<keyword evidence="2" id="KW-1185">Reference proteome</keyword>
<accession>A0ABU8DIV3</accession>
<protein>
    <submittedName>
        <fullName evidence="1">Uncharacterized protein</fullName>
    </submittedName>
</protein>
<dbReference type="RefSeq" id="WP_099754429.1">
    <property type="nucleotide sequence ID" value="NZ_JACXBP010000006.1"/>
</dbReference>
<comment type="caution">
    <text evidence="1">The sequence shown here is derived from an EMBL/GenBank/DDBJ whole genome shotgun (WGS) entry which is preliminary data.</text>
</comment>